<dbReference type="InterPro" id="IPR000504">
    <property type="entry name" value="RRM_dom"/>
</dbReference>
<dbReference type="Gene3D" id="3.30.70.330">
    <property type="match status" value="1"/>
</dbReference>
<dbReference type="Pfam" id="PF00076">
    <property type="entry name" value="RRM_1"/>
    <property type="match status" value="1"/>
</dbReference>
<gene>
    <name evidence="3" type="ORF">PMAYCL1PPCAC_31569</name>
</gene>
<dbReference type="Proteomes" id="UP001328107">
    <property type="component" value="Unassembled WGS sequence"/>
</dbReference>
<dbReference type="CDD" id="cd00590">
    <property type="entry name" value="RRM_SF"/>
    <property type="match status" value="1"/>
</dbReference>
<dbReference type="GO" id="GO:0003723">
    <property type="term" value="F:RNA binding"/>
    <property type="evidence" value="ECO:0007669"/>
    <property type="project" value="UniProtKB-UniRule"/>
</dbReference>
<dbReference type="PROSITE" id="PS50102">
    <property type="entry name" value="RRM"/>
    <property type="match status" value="1"/>
</dbReference>
<evidence type="ECO:0000256" key="1">
    <source>
        <dbReference type="PROSITE-ProRule" id="PRU00176"/>
    </source>
</evidence>
<accession>A0AAN5DGM6</accession>
<name>A0AAN5DGM6_9BILA</name>
<sequence length="235" mass="26014">MSLEEQAAQCRRDLRASIGTVDALTANPCRAAELLLQQMNGVLRATINGGATGSCGALNSLYESISHVQQESLSHIEDLQFFLFARNFAVVIEEAARQQQQYSAAKSSPSSQTAPQQLIGSFAWRRAKEREYPGKELDFTIEGVKGGLTIFRVARCVREEELRALLLPFGSIVEFFFDKKPTRGDCYALAKLQSNEAADEAVTRLNGRLLGGTAIIVRRAEYWTKTAPLLQQLQQ</sequence>
<dbReference type="EMBL" id="BTRK01000006">
    <property type="protein sequence ID" value="GMR61374.1"/>
    <property type="molecule type" value="Genomic_DNA"/>
</dbReference>
<feature type="domain" description="RRM" evidence="2">
    <location>
        <begin position="146"/>
        <end position="222"/>
    </location>
</feature>
<dbReference type="SMART" id="SM00360">
    <property type="entry name" value="RRM"/>
    <property type="match status" value="1"/>
</dbReference>
<proteinExistence type="predicted"/>
<evidence type="ECO:0000313" key="3">
    <source>
        <dbReference type="EMBL" id="GMR61374.1"/>
    </source>
</evidence>
<evidence type="ECO:0000259" key="2">
    <source>
        <dbReference type="PROSITE" id="PS50102"/>
    </source>
</evidence>
<evidence type="ECO:0000313" key="4">
    <source>
        <dbReference type="Proteomes" id="UP001328107"/>
    </source>
</evidence>
<keyword evidence="4" id="KW-1185">Reference proteome</keyword>
<keyword evidence="1" id="KW-0694">RNA-binding</keyword>
<organism evidence="3 4">
    <name type="scientific">Pristionchus mayeri</name>
    <dbReference type="NCBI Taxonomy" id="1317129"/>
    <lineage>
        <taxon>Eukaryota</taxon>
        <taxon>Metazoa</taxon>
        <taxon>Ecdysozoa</taxon>
        <taxon>Nematoda</taxon>
        <taxon>Chromadorea</taxon>
        <taxon>Rhabditida</taxon>
        <taxon>Rhabditina</taxon>
        <taxon>Diplogasteromorpha</taxon>
        <taxon>Diplogasteroidea</taxon>
        <taxon>Neodiplogasteridae</taxon>
        <taxon>Pristionchus</taxon>
    </lineage>
</organism>
<reference evidence="4" key="1">
    <citation type="submission" date="2022-10" db="EMBL/GenBank/DDBJ databases">
        <title>Genome assembly of Pristionchus species.</title>
        <authorList>
            <person name="Yoshida K."/>
            <person name="Sommer R.J."/>
        </authorList>
    </citation>
    <scope>NUCLEOTIDE SEQUENCE [LARGE SCALE GENOMIC DNA]</scope>
    <source>
        <strain evidence="4">RS5460</strain>
    </source>
</reference>
<feature type="non-terminal residue" evidence="3">
    <location>
        <position position="235"/>
    </location>
</feature>
<dbReference type="SUPFAM" id="SSF54928">
    <property type="entry name" value="RNA-binding domain, RBD"/>
    <property type="match status" value="1"/>
</dbReference>
<protein>
    <recommendedName>
        <fullName evidence="2">RRM domain-containing protein</fullName>
    </recommendedName>
</protein>
<dbReference type="InterPro" id="IPR012677">
    <property type="entry name" value="Nucleotide-bd_a/b_plait_sf"/>
</dbReference>
<dbReference type="InterPro" id="IPR035979">
    <property type="entry name" value="RBD_domain_sf"/>
</dbReference>
<dbReference type="AlphaFoldDB" id="A0AAN5DGM6"/>
<comment type="caution">
    <text evidence="3">The sequence shown here is derived from an EMBL/GenBank/DDBJ whole genome shotgun (WGS) entry which is preliminary data.</text>
</comment>